<gene>
    <name evidence="2" type="ORF">CBF29_02715</name>
</gene>
<protein>
    <recommendedName>
        <fullName evidence="4">SHOCT domain-containing protein</fullName>
    </recommendedName>
</protein>
<comment type="caution">
    <text evidence="2">The sequence shown here is derived from an EMBL/GenBank/DDBJ whole genome shotgun (WGS) entry which is preliminary data.</text>
</comment>
<dbReference type="EMBL" id="NGKA01000002">
    <property type="protein sequence ID" value="RSU15263.1"/>
    <property type="molecule type" value="Genomic_DNA"/>
</dbReference>
<keyword evidence="1" id="KW-1133">Transmembrane helix</keyword>
<evidence type="ECO:0000256" key="1">
    <source>
        <dbReference type="SAM" id="Phobius"/>
    </source>
</evidence>
<proteinExistence type="predicted"/>
<evidence type="ECO:0000313" key="2">
    <source>
        <dbReference type="EMBL" id="RSU15263.1"/>
    </source>
</evidence>
<reference evidence="2 3" key="1">
    <citation type="submission" date="2017-05" db="EMBL/GenBank/DDBJ databases">
        <title>Vagococcus spp. assemblies.</title>
        <authorList>
            <person name="Gulvik C.A."/>
        </authorList>
    </citation>
    <scope>NUCLEOTIDE SEQUENCE [LARGE SCALE GENOMIC DNA]</scope>
    <source>
        <strain evidence="2 3">CCUG 51432</strain>
    </source>
</reference>
<dbReference type="Proteomes" id="UP000287605">
    <property type="component" value="Unassembled WGS sequence"/>
</dbReference>
<dbReference type="AlphaFoldDB" id="A0A430B4N2"/>
<keyword evidence="1" id="KW-0472">Membrane</keyword>
<keyword evidence="1" id="KW-0812">Transmembrane</keyword>
<evidence type="ECO:0000313" key="3">
    <source>
        <dbReference type="Proteomes" id="UP000287605"/>
    </source>
</evidence>
<sequence length="90" mass="10523">MSHCTYPNIWQNSHYLSTLRGNGFLWLILLVIGMIVLIKLLQRPRQTFPKQHQASTDLEPESAEEILAKKFVEGSLTEEEFIRKKKLIQK</sequence>
<feature type="transmembrane region" description="Helical" evidence="1">
    <location>
        <begin position="23"/>
        <end position="41"/>
    </location>
</feature>
<evidence type="ECO:0008006" key="4">
    <source>
        <dbReference type="Google" id="ProtNLM"/>
    </source>
</evidence>
<keyword evidence="3" id="KW-1185">Reference proteome</keyword>
<dbReference type="RefSeq" id="WP_126807028.1">
    <property type="nucleotide sequence ID" value="NZ_NGKA01000002.1"/>
</dbReference>
<organism evidence="2 3">
    <name type="scientific">Vagococcus elongatus</name>
    <dbReference type="NCBI Taxonomy" id="180344"/>
    <lineage>
        <taxon>Bacteria</taxon>
        <taxon>Bacillati</taxon>
        <taxon>Bacillota</taxon>
        <taxon>Bacilli</taxon>
        <taxon>Lactobacillales</taxon>
        <taxon>Enterococcaceae</taxon>
        <taxon>Vagococcus</taxon>
    </lineage>
</organism>
<name>A0A430B4N2_9ENTE</name>
<accession>A0A430B4N2</accession>